<reference evidence="10" key="1">
    <citation type="submission" date="2016-10" db="EMBL/GenBank/DDBJ databases">
        <authorList>
            <person name="Varghese N."/>
            <person name="Submissions S."/>
        </authorList>
    </citation>
    <scope>NUCLEOTIDE SEQUENCE [LARGE SCALE GENOMIC DNA]</scope>
    <source>
        <strain evidence="10">DSM 22127</strain>
    </source>
</reference>
<evidence type="ECO:0000256" key="1">
    <source>
        <dbReference type="ARBA" id="ARBA00011073"/>
    </source>
</evidence>
<dbReference type="STRING" id="642780.SAMN04488570_3457"/>
<evidence type="ECO:0000256" key="2">
    <source>
        <dbReference type="ARBA" id="ARBA00022670"/>
    </source>
</evidence>
<accession>A0A1H1XDV0</accession>
<keyword evidence="2 5" id="KW-0645">Protease</keyword>
<dbReference type="GO" id="GO:0006508">
    <property type="term" value="P:proteolysis"/>
    <property type="evidence" value="ECO:0007669"/>
    <property type="project" value="UniProtKB-KW"/>
</dbReference>
<name>A0A1H1XDV0_9ACTN</name>
<gene>
    <name evidence="9" type="ORF">SAMN04488570_3457</name>
</gene>
<dbReference type="OrthoDB" id="5165638at2"/>
<feature type="active site" description="Charge relay system" evidence="5">
    <location>
        <position position="295"/>
    </location>
</feature>
<dbReference type="PANTHER" id="PTHR43806:SF11">
    <property type="entry name" value="CEREVISIN-RELATED"/>
    <property type="match status" value="1"/>
</dbReference>
<dbReference type="PANTHER" id="PTHR43806">
    <property type="entry name" value="PEPTIDASE S8"/>
    <property type="match status" value="1"/>
</dbReference>
<dbReference type="PRINTS" id="PR00723">
    <property type="entry name" value="SUBTILISIN"/>
</dbReference>
<dbReference type="PROSITE" id="PS51257">
    <property type="entry name" value="PROKAR_LIPOPROTEIN"/>
    <property type="match status" value="1"/>
</dbReference>
<dbReference type="PROSITE" id="PS51892">
    <property type="entry name" value="SUBTILASE"/>
    <property type="match status" value="1"/>
</dbReference>
<organism evidence="9 10">
    <name type="scientific">Nocardioides scoriae</name>
    <dbReference type="NCBI Taxonomy" id="642780"/>
    <lineage>
        <taxon>Bacteria</taxon>
        <taxon>Bacillati</taxon>
        <taxon>Actinomycetota</taxon>
        <taxon>Actinomycetes</taxon>
        <taxon>Propionibacteriales</taxon>
        <taxon>Nocardioidaceae</taxon>
        <taxon>Nocardioides</taxon>
    </lineage>
</organism>
<feature type="active site" description="Charge relay system" evidence="5">
    <location>
        <position position="99"/>
    </location>
</feature>
<dbReference type="RefSeq" id="WP_091732258.1">
    <property type="nucleotide sequence ID" value="NZ_LT629757.1"/>
</dbReference>
<dbReference type="Pfam" id="PF00082">
    <property type="entry name" value="Peptidase_S8"/>
    <property type="match status" value="1"/>
</dbReference>
<dbReference type="InterPro" id="IPR050131">
    <property type="entry name" value="Peptidase_S8_subtilisin-like"/>
</dbReference>
<evidence type="ECO:0000313" key="10">
    <source>
        <dbReference type="Proteomes" id="UP000198859"/>
    </source>
</evidence>
<dbReference type="GO" id="GO:0004252">
    <property type="term" value="F:serine-type endopeptidase activity"/>
    <property type="evidence" value="ECO:0007669"/>
    <property type="project" value="UniProtKB-UniRule"/>
</dbReference>
<keyword evidence="7" id="KW-0732">Signal</keyword>
<comment type="similarity">
    <text evidence="1 5">Belongs to the peptidase S8 family.</text>
</comment>
<proteinExistence type="inferred from homology"/>
<evidence type="ECO:0000256" key="7">
    <source>
        <dbReference type="SAM" id="SignalP"/>
    </source>
</evidence>
<dbReference type="GO" id="GO:0005615">
    <property type="term" value="C:extracellular space"/>
    <property type="evidence" value="ECO:0007669"/>
    <property type="project" value="TreeGrafter"/>
</dbReference>
<keyword evidence="3 5" id="KW-0378">Hydrolase</keyword>
<dbReference type="Gene3D" id="3.40.50.200">
    <property type="entry name" value="Peptidase S8/S53 domain"/>
    <property type="match status" value="1"/>
</dbReference>
<evidence type="ECO:0000256" key="5">
    <source>
        <dbReference type="PROSITE-ProRule" id="PRU01240"/>
    </source>
</evidence>
<evidence type="ECO:0000256" key="4">
    <source>
        <dbReference type="ARBA" id="ARBA00022825"/>
    </source>
</evidence>
<keyword evidence="4 5" id="KW-0720">Serine protease</keyword>
<dbReference type="EMBL" id="LT629757">
    <property type="protein sequence ID" value="SDT07477.1"/>
    <property type="molecule type" value="Genomic_DNA"/>
</dbReference>
<feature type="signal peptide" evidence="7">
    <location>
        <begin position="1"/>
        <end position="32"/>
    </location>
</feature>
<protein>
    <submittedName>
        <fullName evidence="9">Subtilase family protein</fullName>
    </submittedName>
</protein>
<evidence type="ECO:0000256" key="3">
    <source>
        <dbReference type="ARBA" id="ARBA00022801"/>
    </source>
</evidence>
<feature type="domain" description="Peptidase S8/S53" evidence="8">
    <location>
        <begin position="126"/>
        <end position="332"/>
    </location>
</feature>
<dbReference type="InterPro" id="IPR015500">
    <property type="entry name" value="Peptidase_S8_subtilisin-rel"/>
</dbReference>
<feature type="active site" description="Charge relay system" evidence="5">
    <location>
        <position position="131"/>
    </location>
</feature>
<feature type="region of interest" description="Disordered" evidence="6">
    <location>
        <begin position="29"/>
        <end position="60"/>
    </location>
</feature>
<dbReference type="InterPro" id="IPR000209">
    <property type="entry name" value="Peptidase_S8/S53_dom"/>
</dbReference>
<dbReference type="InterPro" id="IPR036852">
    <property type="entry name" value="Peptidase_S8/S53_dom_sf"/>
</dbReference>
<dbReference type="SUPFAM" id="SSF52743">
    <property type="entry name" value="Subtilisin-like"/>
    <property type="match status" value="1"/>
</dbReference>
<feature type="chain" id="PRO_5009265411" evidence="7">
    <location>
        <begin position="33"/>
        <end position="350"/>
    </location>
</feature>
<dbReference type="AlphaFoldDB" id="A0A1H1XDV0"/>
<evidence type="ECO:0000313" key="9">
    <source>
        <dbReference type="EMBL" id="SDT07477.1"/>
    </source>
</evidence>
<sequence>MPHLRGHRTVRAGAAALAVLALAACSSTPAGTGTGTDPGTSAARATGTTALSGATSSPTPVVRRGPGWALDRIDQRARPLDSAFTVRSQGEGVTVYVVDGRFDPTNAELGDRASVGLRNGRGCILESGIDHGLFVAGIIGGRRTGVAPKARLVSVGAFDGCEGGSGDATEAQRVRRIVRALDWVADHATRPAVANLSLNVEQPAPTVRAAVARVVARGVTVVAAAGNAGEDACRFPPAGLPSVVTVTASTRTDRDAGLDHGRCVDLFAPGEQVTSVVSPMIDPDRIVTADGAATSWAAPYVSGAAALHLSTHPKAGPAKVRRWLLRHATTGALRGDLHGSPDRLLFVGDL</sequence>
<keyword evidence="10" id="KW-1185">Reference proteome</keyword>
<dbReference type="Proteomes" id="UP000198859">
    <property type="component" value="Chromosome I"/>
</dbReference>
<evidence type="ECO:0000259" key="8">
    <source>
        <dbReference type="Pfam" id="PF00082"/>
    </source>
</evidence>
<evidence type="ECO:0000256" key="6">
    <source>
        <dbReference type="SAM" id="MobiDB-lite"/>
    </source>
</evidence>